<evidence type="ECO:0000256" key="1">
    <source>
        <dbReference type="SAM" id="MobiDB-lite"/>
    </source>
</evidence>
<name>A0ABU8E742_9ACTN</name>
<sequence length="307" mass="31727">MSRDPLKVTSTRLPGTRRGLSRGGRRTLLAVVAAVAVLLGVGVGTLGADPGPAPTPTAATAPATSSALPSPTTQVPTTPAPTTPEPVTQAPVTLDPDTGLLGEDAAATAVAGADPGTALAALAGLPVRGRAPQTGYERDRYGSGWVDTDRNGCDTRNDVLARDLTAEQFRPGTQDCVVTSGVLVDPYSGTTISFLRGQGTSEQVQIDHVVALSNSWQTGAQQWDEATRVAFANDPLNLLAVDGPLNQQKGDGDTATWLPPNQAYRCAYVARQVAVKLTYGLWTTAAEHAAMATVLTQCPQEPLPVAG</sequence>
<feature type="compositionally biased region" description="Low complexity" evidence="1">
    <location>
        <begin position="52"/>
        <end position="77"/>
    </location>
</feature>
<feature type="region of interest" description="Disordered" evidence="1">
    <location>
        <begin position="52"/>
        <end position="100"/>
    </location>
</feature>
<dbReference type="GO" id="GO:0004519">
    <property type="term" value="F:endonuclease activity"/>
    <property type="evidence" value="ECO:0007669"/>
    <property type="project" value="UniProtKB-KW"/>
</dbReference>
<dbReference type="EMBL" id="JBAPLV010000011">
    <property type="protein sequence ID" value="MEI4279163.1"/>
    <property type="molecule type" value="Genomic_DNA"/>
</dbReference>
<evidence type="ECO:0000313" key="3">
    <source>
        <dbReference type="EMBL" id="MEI4279163.1"/>
    </source>
</evidence>
<evidence type="ECO:0000313" key="4">
    <source>
        <dbReference type="Proteomes" id="UP001373496"/>
    </source>
</evidence>
<protein>
    <submittedName>
        <fullName evidence="3">HNH endonuclease family protein</fullName>
    </submittedName>
</protein>
<keyword evidence="3" id="KW-0540">Nuclease</keyword>
<dbReference type="PANTHER" id="PTHR24094:SF15">
    <property type="entry name" value="AMP-DEPENDENT SYNTHETASE_LIGASE DOMAIN-CONTAINING PROTEIN-RELATED"/>
    <property type="match status" value="1"/>
</dbReference>
<dbReference type="Proteomes" id="UP001373496">
    <property type="component" value="Unassembled WGS sequence"/>
</dbReference>
<comment type="caution">
    <text evidence="3">The sequence shown here is derived from an EMBL/GenBank/DDBJ whole genome shotgun (WGS) entry which is preliminary data.</text>
</comment>
<feature type="domain" description="GmrSD restriction endonucleases C-terminal" evidence="2">
    <location>
        <begin position="154"/>
        <end position="293"/>
    </location>
</feature>
<proteinExistence type="predicted"/>
<accession>A0ABU8E742</accession>
<feature type="region of interest" description="Disordered" evidence="1">
    <location>
        <begin position="1"/>
        <end position="22"/>
    </location>
</feature>
<reference evidence="3 4" key="1">
    <citation type="submission" date="2024-03" db="EMBL/GenBank/DDBJ databases">
        <title>Draft genome sequence of Klenkia terrae.</title>
        <authorList>
            <person name="Duangmal K."/>
            <person name="Chantavorakit T."/>
        </authorList>
    </citation>
    <scope>NUCLEOTIDE SEQUENCE [LARGE SCALE GENOMIC DNA]</scope>
    <source>
        <strain evidence="3 4">JCM 17786</strain>
    </source>
</reference>
<organism evidence="3 4">
    <name type="scientific">Klenkia terrae</name>
    <dbReference type="NCBI Taxonomy" id="1052259"/>
    <lineage>
        <taxon>Bacteria</taxon>
        <taxon>Bacillati</taxon>
        <taxon>Actinomycetota</taxon>
        <taxon>Actinomycetes</taxon>
        <taxon>Geodermatophilales</taxon>
        <taxon>Geodermatophilaceae</taxon>
        <taxon>Klenkia</taxon>
    </lineage>
</organism>
<dbReference type="Pfam" id="PF07510">
    <property type="entry name" value="GmrSD_C"/>
    <property type="match status" value="1"/>
</dbReference>
<dbReference type="RefSeq" id="WP_336392357.1">
    <property type="nucleotide sequence ID" value="NZ_JBAPLV010000011.1"/>
</dbReference>
<dbReference type="PANTHER" id="PTHR24094">
    <property type="entry name" value="SECRETED PROTEIN"/>
    <property type="match status" value="1"/>
</dbReference>
<evidence type="ECO:0000259" key="2">
    <source>
        <dbReference type="Pfam" id="PF07510"/>
    </source>
</evidence>
<keyword evidence="3" id="KW-0255">Endonuclease</keyword>
<dbReference type="InterPro" id="IPR011089">
    <property type="entry name" value="GmrSD_C"/>
</dbReference>
<keyword evidence="4" id="KW-1185">Reference proteome</keyword>
<gene>
    <name evidence="3" type="ORF">UXQ13_11875</name>
</gene>
<keyword evidence="3" id="KW-0378">Hydrolase</keyword>